<comment type="subcellular location">
    <subcellularLocation>
        <location evidence="1">Nucleus</location>
    </subcellularLocation>
</comment>
<proteinExistence type="predicted"/>
<reference evidence="12 13" key="1">
    <citation type="journal article" date="2014" name="Mol. Plant">
        <title>Chromosome Scale Genome Assembly and Transcriptome Profiling of Nannochloropsis gaditana in Nitrogen Depletion.</title>
        <authorList>
            <person name="Corteggiani Carpinelli E."/>
            <person name="Telatin A."/>
            <person name="Vitulo N."/>
            <person name="Forcato C."/>
            <person name="D'Angelo M."/>
            <person name="Schiavon R."/>
            <person name="Vezzi A."/>
            <person name="Giacometti G.M."/>
            <person name="Morosinotto T."/>
            <person name="Valle G."/>
        </authorList>
    </citation>
    <scope>NUCLEOTIDE SEQUENCE [LARGE SCALE GENOMIC DNA]</scope>
    <source>
        <strain evidence="12 13">B-31</strain>
    </source>
</reference>
<keyword evidence="4" id="KW-0378">Hydrolase</keyword>
<feature type="compositionally biased region" description="Basic and acidic residues" evidence="10">
    <location>
        <begin position="361"/>
        <end position="379"/>
    </location>
</feature>
<dbReference type="SUPFAM" id="SSF53098">
    <property type="entry name" value="Ribonuclease H-like"/>
    <property type="match status" value="1"/>
</dbReference>
<dbReference type="GO" id="GO:0006139">
    <property type="term" value="P:nucleobase-containing compound metabolic process"/>
    <property type="evidence" value="ECO:0007669"/>
    <property type="project" value="InterPro"/>
</dbReference>
<evidence type="ECO:0000256" key="1">
    <source>
        <dbReference type="ARBA" id="ARBA00004123"/>
    </source>
</evidence>
<evidence type="ECO:0000256" key="2">
    <source>
        <dbReference type="ARBA" id="ARBA00022722"/>
    </source>
</evidence>
<dbReference type="GO" id="GO:0008408">
    <property type="term" value="F:3'-5' exonuclease activity"/>
    <property type="evidence" value="ECO:0007669"/>
    <property type="project" value="InterPro"/>
</dbReference>
<keyword evidence="3" id="KW-0479">Metal-binding</keyword>
<evidence type="ECO:0000256" key="5">
    <source>
        <dbReference type="ARBA" id="ARBA00022839"/>
    </source>
</evidence>
<evidence type="ECO:0000256" key="6">
    <source>
        <dbReference type="ARBA" id="ARBA00022842"/>
    </source>
</evidence>
<evidence type="ECO:0000256" key="10">
    <source>
        <dbReference type="SAM" id="MobiDB-lite"/>
    </source>
</evidence>
<comment type="caution">
    <text evidence="12">The sequence shown here is derived from an EMBL/GenBank/DDBJ whole genome shotgun (WGS) entry which is preliminary data.</text>
</comment>
<dbReference type="PANTHER" id="PTHR13620">
    <property type="entry name" value="3-5 EXONUCLEASE"/>
    <property type="match status" value="1"/>
</dbReference>
<keyword evidence="7" id="KW-0539">Nucleus</keyword>
<sequence length="410" mass="45533">MILRGQRRAYHALVRQEEFSARVGRKGVLPSSRPPPRGLACAVMDEGASWDSLGKQGLHSVQIEEPVAEYMEGGPLSRQSDSCNLTRMIEMTCPFSYGRGRETVKVAVIQGTTAANYWCDRLCHRVRKELGPGGGDGAIGLDVEWRPSFKPNQPARRSAILQLSGPGLCLIIQLQRLSHIPRQLGRLLRDPTLPKVGVSVEEDLARLREDWGLSSRCFVDVGRVGGRVFPEGAPFRIISLQKLMGALWGICLPKPQSIRLGNWETPELSSRQVEYAALDAMAGRAIYQAFHRRGLLDKVTLEELMLKWSLSSDEKDLKRARSLALESDLLRHLYVRFTGLQPTRPRAGNRRFGSDAISTGSKDKGGSSSRREGDRDRSGRSRTRGSTLAPVRRTIVVSEEPFSLQEIAVV</sequence>
<dbReference type="GO" id="GO:0005634">
    <property type="term" value="C:nucleus"/>
    <property type="evidence" value="ECO:0007669"/>
    <property type="project" value="UniProtKB-SubCell"/>
</dbReference>
<evidence type="ECO:0000313" key="13">
    <source>
        <dbReference type="Proteomes" id="UP000019335"/>
    </source>
</evidence>
<dbReference type="InterPro" id="IPR002562">
    <property type="entry name" value="3'-5'_exonuclease_dom"/>
</dbReference>
<evidence type="ECO:0000256" key="3">
    <source>
        <dbReference type="ARBA" id="ARBA00022723"/>
    </source>
</evidence>
<name>W7T4F0_9STRA</name>
<dbReference type="GO" id="GO:0003676">
    <property type="term" value="F:nucleic acid binding"/>
    <property type="evidence" value="ECO:0007669"/>
    <property type="project" value="InterPro"/>
</dbReference>
<evidence type="ECO:0000256" key="9">
    <source>
        <dbReference type="ARBA" id="ARBA00042761"/>
    </source>
</evidence>
<dbReference type="InterPro" id="IPR012337">
    <property type="entry name" value="RNaseH-like_sf"/>
</dbReference>
<dbReference type="CDD" id="cd06141">
    <property type="entry name" value="WRN_exo"/>
    <property type="match status" value="1"/>
</dbReference>
<dbReference type="GO" id="GO:0046872">
    <property type="term" value="F:metal ion binding"/>
    <property type="evidence" value="ECO:0007669"/>
    <property type="project" value="UniProtKB-KW"/>
</dbReference>
<dbReference type="Gene3D" id="3.30.420.10">
    <property type="entry name" value="Ribonuclease H-like superfamily/Ribonuclease H"/>
    <property type="match status" value="1"/>
</dbReference>
<dbReference type="AlphaFoldDB" id="W7T4F0"/>
<dbReference type="Proteomes" id="UP000019335">
    <property type="component" value="Unassembled WGS sequence"/>
</dbReference>
<keyword evidence="6" id="KW-0460">Magnesium</keyword>
<organism evidence="12 13">
    <name type="scientific">Nannochloropsis gaditana</name>
    <dbReference type="NCBI Taxonomy" id="72520"/>
    <lineage>
        <taxon>Eukaryota</taxon>
        <taxon>Sar</taxon>
        <taxon>Stramenopiles</taxon>
        <taxon>Ochrophyta</taxon>
        <taxon>Eustigmatophyceae</taxon>
        <taxon>Eustigmatales</taxon>
        <taxon>Monodopsidaceae</taxon>
        <taxon>Nannochloropsis</taxon>
    </lineage>
</organism>
<protein>
    <recommendedName>
        <fullName evidence="8">3'-5' exonuclease</fullName>
    </recommendedName>
    <alternativeName>
        <fullName evidence="9">Werner Syndrome-like exonuclease</fullName>
    </alternativeName>
</protein>
<dbReference type="OrthoDB" id="10261556at2759"/>
<gene>
    <name evidence="12" type="ORF">Naga_100231g6</name>
</gene>
<keyword evidence="13" id="KW-1185">Reference proteome</keyword>
<evidence type="ECO:0000259" key="11">
    <source>
        <dbReference type="Pfam" id="PF01612"/>
    </source>
</evidence>
<dbReference type="InterPro" id="IPR036397">
    <property type="entry name" value="RNaseH_sf"/>
</dbReference>
<evidence type="ECO:0000256" key="4">
    <source>
        <dbReference type="ARBA" id="ARBA00022801"/>
    </source>
</evidence>
<keyword evidence="2" id="KW-0540">Nuclease</keyword>
<feature type="domain" description="3'-5' exonuclease" evidence="11">
    <location>
        <begin position="138"/>
        <end position="292"/>
    </location>
</feature>
<dbReference type="PANTHER" id="PTHR13620:SF109">
    <property type="entry name" value="3'-5' EXONUCLEASE"/>
    <property type="match status" value="1"/>
</dbReference>
<evidence type="ECO:0000256" key="8">
    <source>
        <dbReference type="ARBA" id="ARBA00040531"/>
    </source>
</evidence>
<accession>W7T4F0</accession>
<dbReference type="Pfam" id="PF01612">
    <property type="entry name" value="DNA_pol_A_exo1"/>
    <property type="match status" value="1"/>
</dbReference>
<dbReference type="InterPro" id="IPR051132">
    <property type="entry name" value="3-5_Exonuclease_domain"/>
</dbReference>
<evidence type="ECO:0000256" key="7">
    <source>
        <dbReference type="ARBA" id="ARBA00023242"/>
    </source>
</evidence>
<feature type="region of interest" description="Disordered" evidence="10">
    <location>
        <begin position="345"/>
        <end position="387"/>
    </location>
</feature>
<dbReference type="EMBL" id="AZIL01002352">
    <property type="protein sequence ID" value="EWM21890.1"/>
    <property type="molecule type" value="Genomic_DNA"/>
</dbReference>
<keyword evidence="5 12" id="KW-0269">Exonuclease</keyword>
<evidence type="ECO:0000313" key="12">
    <source>
        <dbReference type="EMBL" id="EWM21890.1"/>
    </source>
</evidence>